<evidence type="ECO:0000256" key="1">
    <source>
        <dbReference type="SAM" id="Coils"/>
    </source>
</evidence>
<gene>
    <name evidence="2" type="ORF">HBE96_19100</name>
</gene>
<proteinExistence type="predicted"/>
<dbReference type="Proteomes" id="UP000537131">
    <property type="component" value="Unassembled WGS sequence"/>
</dbReference>
<feature type="coiled-coil region" evidence="1">
    <location>
        <begin position="77"/>
        <end position="127"/>
    </location>
</feature>
<feature type="coiled-coil region" evidence="1">
    <location>
        <begin position="1"/>
        <end position="36"/>
    </location>
</feature>
<name>A0A7Y0EJP8_9CLOT</name>
<dbReference type="EMBL" id="JABBNI010000047">
    <property type="protein sequence ID" value="NMM64719.1"/>
    <property type="molecule type" value="Genomic_DNA"/>
</dbReference>
<reference evidence="2 3" key="1">
    <citation type="submission" date="2020-06" db="EMBL/GenBank/DDBJ databases">
        <title>Complete Genome Sequence of Clostridium muelleri sp. nov. P21T, an Acid-Alcohol Producing Acetogen Isolated from Old Hay.</title>
        <authorList>
            <person name="Duncan K.E."/>
            <person name="Tanner R.S."/>
        </authorList>
    </citation>
    <scope>NUCLEOTIDE SEQUENCE [LARGE SCALE GENOMIC DNA]</scope>
    <source>
        <strain evidence="2 3">P21</strain>
    </source>
</reference>
<dbReference type="RefSeq" id="WP_169299301.1">
    <property type="nucleotide sequence ID" value="NZ_JABBNI010000047.1"/>
</dbReference>
<accession>A0A7Y0EJP8</accession>
<protein>
    <submittedName>
        <fullName evidence="2">Uncharacterized protein</fullName>
    </submittedName>
</protein>
<evidence type="ECO:0000313" key="2">
    <source>
        <dbReference type="EMBL" id="NMM64719.1"/>
    </source>
</evidence>
<keyword evidence="1" id="KW-0175">Coiled coil</keyword>
<sequence>MKKEEADRELQKRRVQEQTENRVDQLINTVENYTRTERHLEQHSDIGDPKRLERATDIQNQRKSEIEHLKDNIVYGNETFNNNLHNLKENYDDTEEYMNHYGSEMSQEALNNMKEKQQNRLEELDRQK</sequence>
<dbReference type="AlphaFoldDB" id="A0A7Y0EJP8"/>
<organism evidence="2 3">
    <name type="scientific">Clostridium muellerianum</name>
    <dbReference type="NCBI Taxonomy" id="2716538"/>
    <lineage>
        <taxon>Bacteria</taxon>
        <taxon>Bacillati</taxon>
        <taxon>Bacillota</taxon>
        <taxon>Clostridia</taxon>
        <taxon>Eubacteriales</taxon>
        <taxon>Clostridiaceae</taxon>
        <taxon>Clostridium</taxon>
    </lineage>
</organism>
<evidence type="ECO:0000313" key="3">
    <source>
        <dbReference type="Proteomes" id="UP000537131"/>
    </source>
</evidence>
<keyword evidence="3" id="KW-1185">Reference proteome</keyword>
<comment type="caution">
    <text evidence="2">The sequence shown here is derived from an EMBL/GenBank/DDBJ whole genome shotgun (WGS) entry which is preliminary data.</text>
</comment>